<keyword evidence="2" id="KW-0732">Signal</keyword>
<organism evidence="3 4">
    <name type="scientific">Runella defluvii</name>
    <dbReference type="NCBI Taxonomy" id="370973"/>
    <lineage>
        <taxon>Bacteria</taxon>
        <taxon>Pseudomonadati</taxon>
        <taxon>Bacteroidota</taxon>
        <taxon>Cytophagia</taxon>
        <taxon>Cytophagales</taxon>
        <taxon>Spirosomataceae</taxon>
        <taxon>Runella</taxon>
    </lineage>
</organism>
<feature type="region of interest" description="Disordered" evidence="1">
    <location>
        <begin position="25"/>
        <end position="46"/>
    </location>
</feature>
<feature type="compositionally biased region" description="Low complexity" evidence="1">
    <location>
        <begin position="28"/>
        <end position="37"/>
    </location>
</feature>
<dbReference type="AlphaFoldDB" id="A0A7W5ZLD1"/>
<dbReference type="RefSeq" id="WP_183975435.1">
    <property type="nucleotide sequence ID" value="NZ_JACIBY010000006.1"/>
</dbReference>
<dbReference type="InterPro" id="IPR007433">
    <property type="entry name" value="DUF481"/>
</dbReference>
<feature type="chain" id="PRO_5030997793" description="DUF481 domain-containing protein" evidence="2">
    <location>
        <begin position="22"/>
        <end position="277"/>
    </location>
</feature>
<evidence type="ECO:0008006" key="5">
    <source>
        <dbReference type="Google" id="ProtNLM"/>
    </source>
</evidence>
<sequence length="277" mass="31569">MNRIIYFSLLILGLYSQPSFAQVPDTLQTAPPTQPATSTGDEEDEDPNYAVAEADQDSSSHFYQKFTVDGTASTGNVQRLLLQFSSALDWKPNSKFKLSSSPSFVYGKQGGQLTEREFNADLRASLWHQKVVYGLGFVAWERSNLRHINNRWSQGAGIGIKIIQKKRAYLSITNLILHENTDFIERTDIDVWRNSTRFFGEFSPGSSGRFTINSVLFLQPAISMRNNFRWSSTLVLAYRLNKNISLRTKFEDAYESYVVPGRQSNDFRWTFGLSIEN</sequence>
<evidence type="ECO:0000256" key="2">
    <source>
        <dbReference type="SAM" id="SignalP"/>
    </source>
</evidence>
<dbReference type="Pfam" id="PF04338">
    <property type="entry name" value="DUF481"/>
    <property type="match status" value="1"/>
</dbReference>
<accession>A0A7W5ZLD1</accession>
<dbReference type="EMBL" id="JACIBY010000006">
    <property type="protein sequence ID" value="MBB3839300.1"/>
    <property type="molecule type" value="Genomic_DNA"/>
</dbReference>
<protein>
    <recommendedName>
        <fullName evidence="5">DUF481 domain-containing protein</fullName>
    </recommendedName>
</protein>
<name>A0A7W5ZLD1_9BACT</name>
<evidence type="ECO:0000256" key="1">
    <source>
        <dbReference type="SAM" id="MobiDB-lite"/>
    </source>
</evidence>
<feature type="signal peptide" evidence="2">
    <location>
        <begin position="1"/>
        <end position="21"/>
    </location>
</feature>
<gene>
    <name evidence="3" type="ORF">FHS57_003306</name>
</gene>
<comment type="caution">
    <text evidence="3">The sequence shown here is derived from an EMBL/GenBank/DDBJ whole genome shotgun (WGS) entry which is preliminary data.</text>
</comment>
<proteinExistence type="predicted"/>
<evidence type="ECO:0000313" key="3">
    <source>
        <dbReference type="EMBL" id="MBB3839300.1"/>
    </source>
</evidence>
<reference evidence="3 4" key="1">
    <citation type="submission" date="2020-08" db="EMBL/GenBank/DDBJ databases">
        <title>Genomic Encyclopedia of Type Strains, Phase IV (KMG-IV): sequencing the most valuable type-strain genomes for metagenomic binning, comparative biology and taxonomic classification.</title>
        <authorList>
            <person name="Goeker M."/>
        </authorList>
    </citation>
    <scope>NUCLEOTIDE SEQUENCE [LARGE SCALE GENOMIC DNA]</scope>
    <source>
        <strain evidence="3 4">DSM 17976</strain>
    </source>
</reference>
<keyword evidence="4" id="KW-1185">Reference proteome</keyword>
<dbReference type="Proteomes" id="UP000541352">
    <property type="component" value="Unassembled WGS sequence"/>
</dbReference>
<evidence type="ECO:0000313" key="4">
    <source>
        <dbReference type="Proteomes" id="UP000541352"/>
    </source>
</evidence>